<evidence type="ECO:0000256" key="3">
    <source>
        <dbReference type="ARBA" id="ARBA00022840"/>
    </source>
</evidence>
<evidence type="ECO:0000313" key="6">
    <source>
        <dbReference type="Proteomes" id="UP000199658"/>
    </source>
</evidence>
<keyword evidence="3" id="KW-0067">ATP-binding</keyword>
<keyword evidence="2" id="KW-0547">Nucleotide-binding</keyword>
<reference evidence="6" key="1">
    <citation type="submission" date="2016-10" db="EMBL/GenBank/DDBJ databases">
        <authorList>
            <person name="Varghese N."/>
            <person name="Submissions S."/>
        </authorList>
    </citation>
    <scope>NUCLEOTIDE SEQUENCE [LARGE SCALE GENOMIC DNA]</scope>
    <source>
        <strain evidence="6">DSM 26921</strain>
    </source>
</reference>
<dbReference type="RefSeq" id="WP_090217612.1">
    <property type="nucleotide sequence ID" value="NZ_FOYO01000001.1"/>
</dbReference>
<dbReference type="Proteomes" id="UP000199658">
    <property type="component" value="Unassembled WGS sequence"/>
</dbReference>
<dbReference type="InterPro" id="IPR003959">
    <property type="entry name" value="ATPase_AAA_core"/>
</dbReference>
<dbReference type="GO" id="GO:0016887">
    <property type="term" value="F:ATP hydrolysis activity"/>
    <property type="evidence" value="ECO:0007669"/>
    <property type="project" value="InterPro"/>
</dbReference>
<dbReference type="SUPFAM" id="SSF52540">
    <property type="entry name" value="P-loop containing nucleoside triphosphate hydrolases"/>
    <property type="match status" value="1"/>
</dbReference>
<dbReference type="STRING" id="670154.SAMN04488002_2665"/>
<evidence type="ECO:0000256" key="2">
    <source>
        <dbReference type="ARBA" id="ARBA00022741"/>
    </source>
</evidence>
<comment type="similarity">
    <text evidence="1">Belongs to the AAA ATPase family.</text>
</comment>
<dbReference type="InterPro" id="IPR003593">
    <property type="entry name" value="AAA+_ATPase"/>
</dbReference>
<dbReference type="InterPro" id="IPR050221">
    <property type="entry name" value="26S_Proteasome_ATPase"/>
</dbReference>
<keyword evidence="6" id="KW-1185">Reference proteome</keyword>
<protein>
    <submittedName>
        <fullName evidence="5">ATPase family associated with various cellular activities (AAA)</fullName>
    </submittedName>
</protein>
<dbReference type="SMART" id="SM00382">
    <property type="entry name" value="AAA"/>
    <property type="match status" value="1"/>
</dbReference>
<feature type="domain" description="AAA+ ATPase" evidence="4">
    <location>
        <begin position="231"/>
        <end position="369"/>
    </location>
</feature>
<evidence type="ECO:0000313" key="5">
    <source>
        <dbReference type="EMBL" id="SFR50695.1"/>
    </source>
</evidence>
<accession>A0A1I6H8A2</accession>
<proteinExistence type="inferred from homology"/>
<dbReference type="EMBL" id="FOYO01000001">
    <property type="protein sequence ID" value="SFR50695.1"/>
    <property type="molecule type" value="Genomic_DNA"/>
</dbReference>
<dbReference type="OrthoDB" id="7438987at2"/>
<dbReference type="AlphaFoldDB" id="A0A1I6H8A2"/>
<dbReference type="Gene3D" id="3.40.50.300">
    <property type="entry name" value="P-loop containing nucleotide triphosphate hydrolases"/>
    <property type="match status" value="1"/>
</dbReference>
<sequence length="461" mass="49921">MNVETPPVTSVDAISSSMDLEWARVHDMLSLAEALRTGTSLDDEFSNRFAALSSCVSDARAAGSWQGLSAMISGDVLEQLTPQDIDLMALALAPVARPAFAPRIQSLQPELGTPWPGLALVQELLMLETSDEIAALIARLTPTAPMVASGLLKVEGNTPAQTLRPGPVLIRTLLGRDPELSPPPGASLSTARGTWDQLVLPEPILRQLREFGAWVEHRHALTRDWGARAVHGPLALFSGASGTGKSFAATVLATELTVRTGTPWALYSLDLGRIMSKYVGETEKNLNALLDSLEGRNAILQIDEADGLLGKRGEVSDARDRYANLEVSHMLARFERHSGPVILTTNLRANVDPAFLRRFQLVVDFPTPDDEARTALWRVLLPPQAPLAERLDLERLGAAARLSGGAIANAATYAAMLAYAEKGDIDLPHIARAIWAELTKDTRQVRPSEIGYLSEYLEVTR</sequence>
<organism evidence="5 6">
    <name type="scientific">Litoreibacter janthinus</name>
    <dbReference type="NCBI Taxonomy" id="670154"/>
    <lineage>
        <taxon>Bacteria</taxon>
        <taxon>Pseudomonadati</taxon>
        <taxon>Pseudomonadota</taxon>
        <taxon>Alphaproteobacteria</taxon>
        <taxon>Rhodobacterales</taxon>
        <taxon>Roseobacteraceae</taxon>
        <taxon>Litoreibacter</taxon>
    </lineage>
</organism>
<dbReference type="GO" id="GO:0005524">
    <property type="term" value="F:ATP binding"/>
    <property type="evidence" value="ECO:0007669"/>
    <property type="project" value="UniProtKB-KW"/>
</dbReference>
<gene>
    <name evidence="5" type="ORF">SAMN04488002_2665</name>
</gene>
<dbReference type="CDD" id="cd19481">
    <property type="entry name" value="RecA-like_protease"/>
    <property type="match status" value="1"/>
</dbReference>
<name>A0A1I6H8A2_9RHOB</name>
<evidence type="ECO:0000259" key="4">
    <source>
        <dbReference type="SMART" id="SM00382"/>
    </source>
</evidence>
<dbReference type="InterPro" id="IPR027417">
    <property type="entry name" value="P-loop_NTPase"/>
</dbReference>
<dbReference type="PANTHER" id="PTHR23073">
    <property type="entry name" value="26S PROTEASOME REGULATORY SUBUNIT"/>
    <property type="match status" value="1"/>
</dbReference>
<evidence type="ECO:0000256" key="1">
    <source>
        <dbReference type="ARBA" id="ARBA00006914"/>
    </source>
</evidence>
<dbReference type="Pfam" id="PF00004">
    <property type="entry name" value="AAA"/>
    <property type="match status" value="1"/>
</dbReference>